<accession>A0A5C3LHN0</accession>
<dbReference type="AlphaFoldDB" id="A0A5C3LHN0"/>
<sequence length="107" mass="11375">MARGFARVRLVFNKGGGAASVCASFFNYGYAVEVFVVEDSANGSEGPCVLVVLPGEHENDLFYGAVSLADSLIYYAQTELSLLASSPALPDLRDLHDLSADAVYPKP</sequence>
<keyword evidence="2" id="KW-1185">Reference proteome</keyword>
<protein>
    <submittedName>
        <fullName evidence="1">Uncharacterized protein</fullName>
    </submittedName>
</protein>
<evidence type="ECO:0000313" key="1">
    <source>
        <dbReference type="EMBL" id="TFK32192.1"/>
    </source>
</evidence>
<reference evidence="1 2" key="1">
    <citation type="journal article" date="2019" name="Nat. Ecol. Evol.">
        <title>Megaphylogeny resolves global patterns of mushroom evolution.</title>
        <authorList>
            <person name="Varga T."/>
            <person name="Krizsan K."/>
            <person name="Foldi C."/>
            <person name="Dima B."/>
            <person name="Sanchez-Garcia M."/>
            <person name="Sanchez-Ramirez S."/>
            <person name="Szollosi G.J."/>
            <person name="Szarkandi J.G."/>
            <person name="Papp V."/>
            <person name="Albert L."/>
            <person name="Andreopoulos W."/>
            <person name="Angelini C."/>
            <person name="Antonin V."/>
            <person name="Barry K.W."/>
            <person name="Bougher N.L."/>
            <person name="Buchanan P."/>
            <person name="Buyck B."/>
            <person name="Bense V."/>
            <person name="Catcheside P."/>
            <person name="Chovatia M."/>
            <person name="Cooper J."/>
            <person name="Damon W."/>
            <person name="Desjardin D."/>
            <person name="Finy P."/>
            <person name="Geml J."/>
            <person name="Haridas S."/>
            <person name="Hughes K."/>
            <person name="Justo A."/>
            <person name="Karasinski D."/>
            <person name="Kautmanova I."/>
            <person name="Kiss B."/>
            <person name="Kocsube S."/>
            <person name="Kotiranta H."/>
            <person name="LaButti K.M."/>
            <person name="Lechner B.E."/>
            <person name="Liimatainen K."/>
            <person name="Lipzen A."/>
            <person name="Lukacs Z."/>
            <person name="Mihaltcheva S."/>
            <person name="Morgado L.N."/>
            <person name="Niskanen T."/>
            <person name="Noordeloos M.E."/>
            <person name="Ohm R.A."/>
            <person name="Ortiz-Santana B."/>
            <person name="Ovrebo C."/>
            <person name="Racz N."/>
            <person name="Riley R."/>
            <person name="Savchenko A."/>
            <person name="Shiryaev A."/>
            <person name="Soop K."/>
            <person name="Spirin V."/>
            <person name="Szebenyi C."/>
            <person name="Tomsovsky M."/>
            <person name="Tulloss R.E."/>
            <person name="Uehling J."/>
            <person name="Grigoriev I.V."/>
            <person name="Vagvolgyi C."/>
            <person name="Papp T."/>
            <person name="Martin F.M."/>
            <person name="Miettinen O."/>
            <person name="Hibbett D.S."/>
            <person name="Nagy L.G."/>
        </authorList>
    </citation>
    <scope>NUCLEOTIDE SEQUENCE [LARGE SCALE GENOMIC DNA]</scope>
    <source>
        <strain evidence="1 2">CBS 166.37</strain>
    </source>
</reference>
<proteinExistence type="predicted"/>
<dbReference type="EMBL" id="ML213683">
    <property type="protein sequence ID" value="TFK32192.1"/>
    <property type="molecule type" value="Genomic_DNA"/>
</dbReference>
<gene>
    <name evidence="1" type="ORF">BDQ12DRAFT_692867</name>
</gene>
<organism evidence="1 2">
    <name type="scientific">Crucibulum laeve</name>
    <dbReference type="NCBI Taxonomy" id="68775"/>
    <lineage>
        <taxon>Eukaryota</taxon>
        <taxon>Fungi</taxon>
        <taxon>Dikarya</taxon>
        <taxon>Basidiomycota</taxon>
        <taxon>Agaricomycotina</taxon>
        <taxon>Agaricomycetes</taxon>
        <taxon>Agaricomycetidae</taxon>
        <taxon>Agaricales</taxon>
        <taxon>Agaricineae</taxon>
        <taxon>Nidulariaceae</taxon>
        <taxon>Crucibulum</taxon>
    </lineage>
</organism>
<name>A0A5C3LHN0_9AGAR</name>
<dbReference type="Proteomes" id="UP000308652">
    <property type="component" value="Unassembled WGS sequence"/>
</dbReference>
<evidence type="ECO:0000313" key="2">
    <source>
        <dbReference type="Proteomes" id="UP000308652"/>
    </source>
</evidence>